<name>A0ABR9CTC1_9HYPH</name>
<reference evidence="3 4" key="2">
    <citation type="journal article" date="2021" name="Int. J. Syst. Evol. Microbiol.">
        <title>Roseibium litorale sp. nov., isolated from a tidal flat sediment and proposal for the reclassification of Labrenzia polysiphoniae as Roseibium polysiphoniae comb. nov.</title>
        <authorList>
            <person name="Liu Y."/>
            <person name="Pei T."/>
            <person name="Du J."/>
            <person name="Chao M."/>
            <person name="Deng M.R."/>
            <person name="Zhu H."/>
        </authorList>
    </citation>
    <scope>NUCLEOTIDE SEQUENCE [LARGE SCALE GENOMIC DNA]</scope>
    <source>
        <strain evidence="3 4">4C16A</strain>
    </source>
</reference>
<evidence type="ECO:0000259" key="2">
    <source>
        <dbReference type="Pfam" id="PF20057"/>
    </source>
</evidence>
<feature type="domain" description="DUF6456" evidence="2">
    <location>
        <begin position="117"/>
        <end position="252"/>
    </location>
</feature>
<accession>A0ABR9CTC1</accession>
<gene>
    <name evidence="3" type="ORF">IG616_18450</name>
</gene>
<evidence type="ECO:0000313" key="3">
    <source>
        <dbReference type="EMBL" id="MBD8893532.1"/>
    </source>
</evidence>
<dbReference type="Proteomes" id="UP000632063">
    <property type="component" value="Unassembled WGS sequence"/>
</dbReference>
<comment type="caution">
    <text evidence="3">The sequence shown here is derived from an EMBL/GenBank/DDBJ whole genome shotgun (WGS) entry which is preliminary data.</text>
</comment>
<feature type="region of interest" description="Disordered" evidence="1">
    <location>
        <begin position="92"/>
        <end position="112"/>
    </location>
</feature>
<evidence type="ECO:0000256" key="1">
    <source>
        <dbReference type="SAM" id="MobiDB-lite"/>
    </source>
</evidence>
<proteinExistence type="predicted"/>
<dbReference type="RefSeq" id="WP_192149652.1">
    <property type="nucleotide sequence ID" value="NZ_JACYXI010000013.1"/>
</dbReference>
<dbReference type="InterPro" id="IPR045599">
    <property type="entry name" value="DUF6456"/>
</dbReference>
<dbReference type="EMBL" id="JACYXI010000013">
    <property type="protein sequence ID" value="MBD8893532.1"/>
    <property type="molecule type" value="Genomic_DNA"/>
</dbReference>
<protein>
    <recommendedName>
        <fullName evidence="2">DUF6456 domain-containing protein</fullName>
    </recommendedName>
</protein>
<reference evidence="4" key="1">
    <citation type="submission" date="2020-09" db="EMBL/GenBank/DDBJ databases">
        <title>The genome sequence of strain Labrenzia suaedae 4C16A.</title>
        <authorList>
            <person name="Liu Y."/>
        </authorList>
    </citation>
    <scope>NUCLEOTIDE SEQUENCE [LARGE SCALE GENOMIC DNA]</scope>
    <source>
        <strain evidence="4">4C16A</strain>
    </source>
</reference>
<organism evidence="3 4">
    <name type="scientific">Roseibium litorale</name>
    <dbReference type="NCBI Taxonomy" id="2803841"/>
    <lineage>
        <taxon>Bacteria</taxon>
        <taxon>Pseudomonadati</taxon>
        <taxon>Pseudomonadota</taxon>
        <taxon>Alphaproteobacteria</taxon>
        <taxon>Hyphomicrobiales</taxon>
        <taxon>Stappiaceae</taxon>
        <taxon>Roseibium</taxon>
    </lineage>
</organism>
<sequence length="269" mass="28995">MVEKDTAADGLPGRELVRLLKVLASPGGEIRRDSDTGETWLCAPNRAPRPVGEGLLRSLTSRGVLSGREDGRFCLSGTGRQTLRRLLSGGGFQDQHREMAVEPRPSPSGEGEAMVGINLSESPLAWLAKRRDRSGKALLDRAQVEAGERLRADYSFARLMPAMAGGWRVEAPLGQRGAGGGSGADMTDDVLAAQKRVERVLGSLQPVLAGLLIDVCCHLKGLETVEAERGWPARSAKVVLQIALDGLADRYGYRVTAPDRSRRIVAERH</sequence>
<keyword evidence="4" id="KW-1185">Reference proteome</keyword>
<dbReference type="Pfam" id="PF20057">
    <property type="entry name" value="DUF6456"/>
    <property type="match status" value="1"/>
</dbReference>
<evidence type="ECO:0000313" key="4">
    <source>
        <dbReference type="Proteomes" id="UP000632063"/>
    </source>
</evidence>